<dbReference type="GO" id="GO:0016747">
    <property type="term" value="F:acyltransferase activity, transferring groups other than amino-acyl groups"/>
    <property type="evidence" value="ECO:0007669"/>
    <property type="project" value="InterPro"/>
</dbReference>
<dbReference type="Gene3D" id="3.40.630.30">
    <property type="match status" value="1"/>
</dbReference>
<dbReference type="PROSITE" id="PS51186">
    <property type="entry name" value="GNAT"/>
    <property type="match status" value="1"/>
</dbReference>
<dbReference type="SUPFAM" id="SSF55729">
    <property type="entry name" value="Acyl-CoA N-acyltransferases (Nat)"/>
    <property type="match status" value="1"/>
</dbReference>
<protein>
    <recommendedName>
        <fullName evidence="1">N-acetyltransferase domain-containing protein</fullName>
    </recommendedName>
</protein>
<dbReference type="PANTHER" id="PTHR47237:SF1">
    <property type="entry name" value="SLL0310 PROTEIN"/>
    <property type="match status" value="1"/>
</dbReference>
<evidence type="ECO:0000259" key="1">
    <source>
        <dbReference type="PROSITE" id="PS51186"/>
    </source>
</evidence>
<evidence type="ECO:0000313" key="2">
    <source>
        <dbReference type="EMBL" id="PIC28058.1"/>
    </source>
</evidence>
<name>A0A2G5TLC3_9PELO</name>
<evidence type="ECO:0000313" key="3">
    <source>
        <dbReference type="Proteomes" id="UP000230233"/>
    </source>
</evidence>
<dbReference type="STRING" id="1611254.A0A2G5TLC3"/>
<organism evidence="2 3">
    <name type="scientific">Caenorhabditis nigoni</name>
    <dbReference type="NCBI Taxonomy" id="1611254"/>
    <lineage>
        <taxon>Eukaryota</taxon>
        <taxon>Metazoa</taxon>
        <taxon>Ecdysozoa</taxon>
        <taxon>Nematoda</taxon>
        <taxon>Chromadorea</taxon>
        <taxon>Rhabditida</taxon>
        <taxon>Rhabditina</taxon>
        <taxon>Rhabditomorpha</taxon>
        <taxon>Rhabditoidea</taxon>
        <taxon>Rhabditidae</taxon>
        <taxon>Peloderinae</taxon>
        <taxon>Caenorhabditis</taxon>
    </lineage>
</organism>
<dbReference type="OrthoDB" id="5871931at2759"/>
<dbReference type="CDD" id="cd04301">
    <property type="entry name" value="NAT_SF"/>
    <property type="match status" value="1"/>
</dbReference>
<dbReference type="InterPro" id="IPR000182">
    <property type="entry name" value="GNAT_dom"/>
</dbReference>
<keyword evidence="3" id="KW-1185">Reference proteome</keyword>
<reference evidence="3" key="1">
    <citation type="submission" date="2017-10" db="EMBL/GenBank/DDBJ databases">
        <title>Rapid genome shrinkage in a self-fertile nematode reveals novel sperm competition proteins.</title>
        <authorList>
            <person name="Yin D."/>
            <person name="Schwarz E.M."/>
            <person name="Thomas C.G."/>
            <person name="Felde R.L."/>
            <person name="Korf I.F."/>
            <person name="Cutter A.D."/>
            <person name="Schartner C.M."/>
            <person name="Ralston E.J."/>
            <person name="Meyer B.J."/>
            <person name="Haag E.S."/>
        </authorList>
    </citation>
    <scope>NUCLEOTIDE SEQUENCE [LARGE SCALE GENOMIC DNA]</scope>
    <source>
        <strain evidence="3">JU1422</strain>
    </source>
</reference>
<dbReference type="InterPro" id="IPR052729">
    <property type="entry name" value="Acyl/Acetyltrans_Enzymes"/>
</dbReference>
<dbReference type="Pfam" id="PF00583">
    <property type="entry name" value="Acetyltransf_1"/>
    <property type="match status" value="1"/>
</dbReference>
<proteinExistence type="predicted"/>
<comment type="caution">
    <text evidence="2">The sequence shown here is derived from an EMBL/GenBank/DDBJ whole genome shotgun (WGS) entry which is preliminary data.</text>
</comment>
<feature type="domain" description="N-acetyltransferase" evidence="1">
    <location>
        <begin position="11"/>
        <end position="160"/>
    </location>
</feature>
<dbReference type="InterPro" id="IPR016181">
    <property type="entry name" value="Acyl_CoA_acyltransferase"/>
</dbReference>
<dbReference type="EMBL" id="PDUG01000005">
    <property type="protein sequence ID" value="PIC28058.1"/>
    <property type="molecule type" value="Genomic_DNA"/>
</dbReference>
<accession>A0A2G5TLC3</accession>
<gene>
    <name evidence="2" type="primary">Cnig_chr_V.g20099</name>
    <name evidence="2" type="ORF">B9Z55_020099</name>
</gene>
<dbReference type="Proteomes" id="UP000230233">
    <property type="component" value="Chromosome V"/>
</dbReference>
<dbReference type="PANTHER" id="PTHR47237">
    <property type="entry name" value="SLL0310 PROTEIN"/>
    <property type="match status" value="1"/>
</dbReference>
<dbReference type="AlphaFoldDB" id="A0A2G5TLC3"/>
<sequence>MSMKTKDVDFDIIENPAPSSHLWKQWKSMVNTEEWLSDDNSVTDLLPSLKSTCSVWAVTQTSDRNMVGSVVWNVYDDICFLGFYLLTPEYRGKGIGSVIWKQAMSMIPKDKVLALRGVLNMVPKYKAHDTPVDGPLLENFRINSRDFQTALRDYESLELVSIPNTTKTINFNLYPKIRERFVDG</sequence>